<protein>
    <submittedName>
        <fullName evidence="3">Glycosyltransferase</fullName>
    </submittedName>
</protein>
<keyword evidence="3" id="KW-0808">Transferase</keyword>
<evidence type="ECO:0000313" key="3">
    <source>
        <dbReference type="EMBL" id="MYN52857.1"/>
    </source>
</evidence>
<dbReference type="Pfam" id="PF13439">
    <property type="entry name" value="Glyco_transf_4"/>
    <property type="match status" value="1"/>
</dbReference>
<dbReference type="InterPro" id="IPR050194">
    <property type="entry name" value="Glycosyltransferase_grp1"/>
</dbReference>
<dbReference type="EMBL" id="WWFF01000001">
    <property type="protein sequence ID" value="MYN52857.1"/>
    <property type="molecule type" value="Genomic_DNA"/>
</dbReference>
<dbReference type="Gene3D" id="3.40.50.2000">
    <property type="entry name" value="Glycogen Phosphorylase B"/>
    <property type="match status" value="2"/>
</dbReference>
<comment type="caution">
    <text evidence="3">The sequence shown here is derived from an EMBL/GenBank/DDBJ whole genome shotgun (WGS) entry which is preliminary data.</text>
</comment>
<organism evidence="3 4">
    <name type="scientific">Lactobacillus crispatus</name>
    <dbReference type="NCBI Taxonomy" id="47770"/>
    <lineage>
        <taxon>Bacteria</taxon>
        <taxon>Bacillati</taxon>
        <taxon>Bacillota</taxon>
        <taxon>Bacilli</taxon>
        <taxon>Lactobacillales</taxon>
        <taxon>Lactobacillaceae</taxon>
        <taxon>Lactobacillus</taxon>
    </lineage>
</organism>
<dbReference type="AlphaFoldDB" id="A0A7X4HL84"/>
<accession>A0A7X4HL84</accession>
<dbReference type="PANTHER" id="PTHR45947">
    <property type="entry name" value="SULFOQUINOVOSYL TRANSFERASE SQD2"/>
    <property type="match status" value="1"/>
</dbReference>
<reference evidence="3 4" key="1">
    <citation type="submission" date="2020-01" db="EMBL/GenBank/DDBJ databases">
        <title>Vaginal microbiome of pregnant Indian women: Insights into the genome of dominants Lactobacillus species.</title>
        <authorList>
            <person name="Das B."/>
            <person name="Mehta O."/>
            <person name="Ghosh T.S."/>
            <person name="Kothidar A."/>
            <person name="Gowtham M.R."/>
            <person name="Mitra R."/>
            <person name="Kshetrapal P."/>
            <person name="Wadhwa N."/>
            <person name="Thiruvengadam R."/>
            <person name="Nair G.B."/>
            <person name="Bhatnagar S."/>
            <person name="Pore S."/>
        </authorList>
    </citation>
    <scope>NUCLEOTIDE SEQUENCE [LARGE SCALE GENOMIC DNA]</scope>
    <source>
        <strain evidence="3 4">Indica2</strain>
    </source>
</reference>
<name>A0A7X4HL84_9LACO</name>
<gene>
    <name evidence="3" type="ORF">GTK63_00680</name>
</gene>
<proteinExistence type="predicted"/>
<evidence type="ECO:0000259" key="2">
    <source>
        <dbReference type="Pfam" id="PF13439"/>
    </source>
</evidence>
<evidence type="ECO:0000259" key="1">
    <source>
        <dbReference type="Pfam" id="PF00534"/>
    </source>
</evidence>
<dbReference type="InterPro" id="IPR028098">
    <property type="entry name" value="Glyco_trans_4-like_N"/>
</dbReference>
<dbReference type="PANTHER" id="PTHR45947:SF3">
    <property type="entry name" value="SULFOQUINOVOSYL TRANSFERASE SQD2"/>
    <property type="match status" value="1"/>
</dbReference>
<dbReference type="SUPFAM" id="SSF53756">
    <property type="entry name" value="UDP-Glycosyltransferase/glycogen phosphorylase"/>
    <property type="match status" value="1"/>
</dbReference>
<feature type="domain" description="Glycosyltransferase subfamily 4-like N-terminal" evidence="2">
    <location>
        <begin position="16"/>
        <end position="137"/>
    </location>
</feature>
<sequence length="442" mass="51739">MKILQYTLGLPPFRRGGLPRYSTDLSEELSKDNEVYLMYPGQINPFSHKIRLSKKKTKYLFQTIEMKNPLPVSLGLGIEDEDYYIQKRDITALKKLIKDIKPDVVHLHTLMGLPKEFLEYLHTNKIKTVYTTHDFYGLCPKMLKKNPQKELKTSKCTYDCMLCNVGPSYKKILVMQSHLYAHLKDSMVVKRMRSKNKSNLSSQSNNVSFSNEQINKRYNLRKYYLDMFNLIDLFHFNSSVSKEYFQQYFPDIQGKIIPITHDSLMDTRENSNFEVNNPIHLGYIGPYDEKKGFYVYTQVLKKLDIKNKFEAHFYGDIVDRPIFQKNYCINHGILSENRLNEEYHNLDLLVVPSLWHETFGYVVLEALLKGVPCLVSSNVGAKDLLPRNWIFDSDSESELKKILEELINNPDKIHQMKLEVSKLNLNYRLGKHASNIVTELYD</sequence>
<dbReference type="RefSeq" id="WP_160810889.1">
    <property type="nucleotide sequence ID" value="NZ_WWFF01000001.1"/>
</dbReference>
<feature type="domain" description="Glycosyl transferase family 1" evidence="1">
    <location>
        <begin position="275"/>
        <end position="417"/>
    </location>
</feature>
<dbReference type="Pfam" id="PF00534">
    <property type="entry name" value="Glycos_transf_1"/>
    <property type="match status" value="1"/>
</dbReference>
<evidence type="ECO:0000313" key="4">
    <source>
        <dbReference type="Proteomes" id="UP000460132"/>
    </source>
</evidence>
<dbReference type="Proteomes" id="UP000460132">
    <property type="component" value="Unassembled WGS sequence"/>
</dbReference>
<dbReference type="InterPro" id="IPR001296">
    <property type="entry name" value="Glyco_trans_1"/>
</dbReference>
<dbReference type="GO" id="GO:0016757">
    <property type="term" value="F:glycosyltransferase activity"/>
    <property type="evidence" value="ECO:0007669"/>
    <property type="project" value="InterPro"/>
</dbReference>